<evidence type="ECO:0000256" key="1">
    <source>
        <dbReference type="ARBA" id="ARBA00005564"/>
    </source>
</evidence>
<dbReference type="InterPro" id="IPR015943">
    <property type="entry name" value="WD40/YVTN_repeat-like_dom_sf"/>
</dbReference>
<sequence>MSNLKYFLAGVLIMAITSCMQKDSELFLFVGSYAGATDPGINLFRFDVEKGTAVPVKSLSGIQDPSYLTVSRDGKFVYSVSETAVPDAKVCAYSFDKQTGTLSLLNEQHTDGSAPCYIWVDSKHRMAVTANYNGGSISVFSISADGALLPAEVYAYEGGRPGAERQAVPHLHCVYASPDENYLYANDLGTDRIYKYEIVASDKGLSLREGTPASFSLPVGEGPRHTVFHPNGKWAYLISELSGRVALMYYDKGNLTPVRFVEADTLHVSGSADIHITPDGRFLYASNRLKGDGIAIFSIDLENGQLIKIGYQLTGIHPRNFVITPNGKFLLCACRDSHIVQVYEIDKQSGLLKDTGKDIRVSKPVCLKFTDM</sequence>
<evidence type="ECO:0000313" key="4">
    <source>
        <dbReference type="Proteomes" id="UP000286260"/>
    </source>
</evidence>
<organism evidence="3 4">
    <name type="scientific">Parabacteroides merdae</name>
    <dbReference type="NCBI Taxonomy" id="46503"/>
    <lineage>
        <taxon>Bacteria</taxon>
        <taxon>Pseudomonadati</taxon>
        <taxon>Bacteroidota</taxon>
        <taxon>Bacteroidia</taxon>
        <taxon>Bacteroidales</taxon>
        <taxon>Tannerellaceae</taxon>
        <taxon>Parabacteroides</taxon>
    </lineage>
</organism>
<gene>
    <name evidence="3" type="ORF">DW828_11265</name>
</gene>
<dbReference type="EMBL" id="QSII01000014">
    <property type="protein sequence ID" value="RHC84498.1"/>
    <property type="molecule type" value="Genomic_DNA"/>
</dbReference>
<evidence type="ECO:0000313" key="3">
    <source>
        <dbReference type="EMBL" id="RHC84498.1"/>
    </source>
</evidence>
<dbReference type="InterPro" id="IPR050282">
    <property type="entry name" value="Cycloisomerase_2"/>
</dbReference>
<dbReference type="Pfam" id="PF10282">
    <property type="entry name" value="Lactonase"/>
    <property type="match status" value="1"/>
</dbReference>
<name>A0A3R6DGD8_9BACT</name>
<comment type="similarity">
    <text evidence="1">Belongs to the cycloisomerase 2 family.</text>
</comment>
<dbReference type="GO" id="GO:0017057">
    <property type="term" value="F:6-phosphogluconolactonase activity"/>
    <property type="evidence" value="ECO:0007669"/>
    <property type="project" value="TreeGrafter"/>
</dbReference>
<dbReference type="InterPro" id="IPR019405">
    <property type="entry name" value="Lactonase_7-beta_prop"/>
</dbReference>
<dbReference type="PROSITE" id="PS51257">
    <property type="entry name" value="PROKAR_LIPOPROTEIN"/>
    <property type="match status" value="1"/>
</dbReference>
<dbReference type="FunFam" id="2.130.10.10:FF:000306">
    <property type="entry name" value="3-carboxymuconate cyclase"/>
    <property type="match status" value="1"/>
</dbReference>
<dbReference type="GO" id="GO:0006006">
    <property type="term" value="P:glucose metabolic process"/>
    <property type="evidence" value="ECO:0007669"/>
    <property type="project" value="UniProtKB-KW"/>
</dbReference>
<reference evidence="3 4" key="1">
    <citation type="submission" date="2018-08" db="EMBL/GenBank/DDBJ databases">
        <title>A genome reference for cultivated species of the human gut microbiota.</title>
        <authorList>
            <person name="Zou Y."/>
            <person name="Xue W."/>
            <person name="Luo G."/>
        </authorList>
    </citation>
    <scope>NUCLEOTIDE SEQUENCE [LARGE SCALE GENOMIC DNA]</scope>
    <source>
        <strain evidence="3 4">AM34-17</strain>
    </source>
</reference>
<dbReference type="Gene3D" id="2.130.10.10">
    <property type="entry name" value="YVTN repeat-like/Quinoprotein amine dehydrogenase"/>
    <property type="match status" value="1"/>
</dbReference>
<dbReference type="PANTHER" id="PTHR30344">
    <property type="entry name" value="6-PHOSPHOGLUCONOLACTONASE-RELATED"/>
    <property type="match status" value="1"/>
</dbReference>
<dbReference type="GO" id="GO:0005829">
    <property type="term" value="C:cytosol"/>
    <property type="evidence" value="ECO:0007669"/>
    <property type="project" value="TreeGrafter"/>
</dbReference>
<keyword evidence="2" id="KW-0119">Carbohydrate metabolism</keyword>
<proteinExistence type="inferred from homology"/>
<dbReference type="AlphaFoldDB" id="A0A3R6DGD8"/>
<dbReference type="SUPFAM" id="SSF51004">
    <property type="entry name" value="C-terminal (heme d1) domain of cytochrome cd1-nitrite reductase"/>
    <property type="match status" value="1"/>
</dbReference>
<comment type="caution">
    <text evidence="3">The sequence shown here is derived from an EMBL/GenBank/DDBJ whole genome shotgun (WGS) entry which is preliminary data.</text>
</comment>
<keyword evidence="2" id="KW-0313">Glucose metabolism</keyword>
<accession>A0A3R6DGD8</accession>
<evidence type="ECO:0000256" key="2">
    <source>
        <dbReference type="ARBA" id="ARBA00022526"/>
    </source>
</evidence>
<protein>
    <submittedName>
        <fullName evidence="3">Lactonase family protein</fullName>
    </submittedName>
</protein>
<dbReference type="Proteomes" id="UP000286260">
    <property type="component" value="Unassembled WGS sequence"/>
</dbReference>
<dbReference type="InterPro" id="IPR011048">
    <property type="entry name" value="Haem_d1_sf"/>
</dbReference>
<dbReference type="PANTHER" id="PTHR30344:SF1">
    <property type="entry name" value="6-PHOSPHOGLUCONOLACTONASE"/>
    <property type="match status" value="1"/>
</dbReference>